<accession>A0A9P7S1U1</accession>
<evidence type="ECO:0000256" key="2">
    <source>
        <dbReference type="ARBA" id="ARBA00022737"/>
    </source>
</evidence>
<dbReference type="GO" id="GO:0005656">
    <property type="term" value="C:nuclear pre-replicative complex"/>
    <property type="evidence" value="ECO:0007669"/>
    <property type="project" value="TreeGrafter"/>
</dbReference>
<comment type="function">
    <text evidence="3">Component of the RIX1 complex required for processing of ITS2 sequences from 35S pre-rRNA.</text>
</comment>
<keyword evidence="2" id="KW-0677">Repeat</keyword>
<comment type="subunit">
    <text evidence="3">Component of the RIX1 complex, composed of IPI1, RIX1/IPI2 and IPI3 in a 1:2:2 stoichiometry. The complex interacts (via RIX1) with MDN1 (via its hexameric AAA ATPase ring) and the pre-60S ribosome particles.</text>
</comment>
<evidence type="ECO:0000256" key="1">
    <source>
        <dbReference type="ARBA" id="ARBA00022574"/>
    </source>
</evidence>
<dbReference type="AlphaFoldDB" id="A0A9P7S1U1"/>
<dbReference type="GeneID" id="66076477"/>
<dbReference type="GO" id="GO:0006261">
    <property type="term" value="P:DNA-templated DNA replication"/>
    <property type="evidence" value="ECO:0007669"/>
    <property type="project" value="TreeGrafter"/>
</dbReference>
<dbReference type="OrthoDB" id="756370at2759"/>
<dbReference type="RefSeq" id="XP_043010220.1">
    <property type="nucleotide sequence ID" value="XM_043152134.1"/>
</dbReference>
<keyword evidence="5" id="KW-1185">Reference proteome</keyword>
<protein>
    <recommendedName>
        <fullName evidence="3">Pre-rRNA-processing protein IPI3</fullName>
    </recommendedName>
</protein>
<comment type="caution">
    <text evidence="4">The sequence shown here is derived from an EMBL/GenBank/DDBJ whole genome shotgun (WGS) entry which is preliminary data.</text>
</comment>
<comment type="subcellular location">
    <subcellularLocation>
        <location evidence="3">Nucleus</location>
    </subcellularLocation>
</comment>
<reference evidence="4" key="1">
    <citation type="journal article" date="2021" name="Genome Biol. Evol.">
        <title>The assembled and annotated genome of the fairy-ring fungus Marasmius oreades.</title>
        <authorList>
            <person name="Hiltunen M."/>
            <person name="Ament-Velasquez S.L."/>
            <person name="Johannesson H."/>
        </authorList>
    </citation>
    <scope>NUCLEOTIDE SEQUENCE</scope>
    <source>
        <strain evidence="4">03SP1</strain>
    </source>
</reference>
<dbReference type="PANTHER" id="PTHR18763:SF0">
    <property type="entry name" value="WD REPEAT-CONTAINING PROTEIN 18"/>
    <property type="match status" value="1"/>
</dbReference>
<dbReference type="EMBL" id="CM032184">
    <property type="protein sequence ID" value="KAG7093750.1"/>
    <property type="molecule type" value="Genomic_DNA"/>
</dbReference>
<keyword evidence="3" id="KW-0539">Nucleus</keyword>
<dbReference type="PANTHER" id="PTHR18763">
    <property type="entry name" value="WD-REPEAT PROTEIN 18"/>
    <property type="match status" value="1"/>
</dbReference>
<sequence>MSVQEIILCATTSSSSSAGTGCIALHDFKNGTTLASFKQTNAAPHCTTYIESKQSQGGFLLASQPDKSLLHVYNFQKEQISMKIVLPERLSCIALDSKGKLCAAGTSQGRIYLWE</sequence>
<name>A0A9P7S1U1_9AGAR</name>
<evidence type="ECO:0000313" key="4">
    <source>
        <dbReference type="EMBL" id="KAG7093750.1"/>
    </source>
</evidence>
<dbReference type="InterPro" id="IPR036322">
    <property type="entry name" value="WD40_repeat_dom_sf"/>
</dbReference>
<comment type="similarity">
    <text evidence="3">Belongs to the WD repeat IPI3/WDR18 family.</text>
</comment>
<evidence type="ECO:0000256" key="3">
    <source>
        <dbReference type="RuleBase" id="RU369067"/>
    </source>
</evidence>
<dbReference type="Gene3D" id="2.130.10.10">
    <property type="entry name" value="YVTN repeat-like/Quinoprotein amine dehydrogenase"/>
    <property type="match status" value="1"/>
</dbReference>
<dbReference type="SUPFAM" id="SSF50978">
    <property type="entry name" value="WD40 repeat-like"/>
    <property type="match status" value="1"/>
</dbReference>
<keyword evidence="1 3" id="KW-0853">WD repeat</keyword>
<dbReference type="GO" id="GO:0006364">
    <property type="term" value="P:rRNA processing"/>
    <property type="evidence" value="ECO:0007669"/>
    <property type="project" value="UniProtKB-UniRule"/>
</dbReference>
<dbReference type="InterPro" id="IPR045227">
    <property type="entry name" value="WDR18/Ipi3/RID3"/>
</dbReference>
<organism evidence="4 5">
    <name type="scientific">Marasmius oreades</name>
    <name type="common">fairy-ring Marasmius</name>
    <dbReference type="NCBI Taxonomy" id="181124"/>
    <lineage>
        <taxon>Eukaryota</taxon>
        <taxon>Fungi</taxon>
        <taxon>Dikarya</taxon>
        <taxon>Basidiomycota</taxon>
        <taxon>Agaricomycotina</taxon>
        <taxon>Agaricomycetes</taxon>
        <taxon>Agaricomycetidae</taxon>
        <taxon>Agaricales</taxon>
        <taxon>Marasmiineae</taxon>
        <taxon>Marasmiaceae</taxon>
        <taxon>Marasmius</taxon>
    </lineage>
</organism>
<proteinExistence type="inferred from homology"/>
<gene>
    <name evidence="4" type="ORF">E1B28_007401</name>
</gene>
<dbReference type="GO" id="GO:0120330">
    <property type="term" value="C:rixosome complex"/>
    <property type="evidence" value="ECO:0007669"/>
    <property type="project" value="UniProtKB-UniRule"/>
</dbReference>
<keyword evidence="3" id="KW-0698">rRNA processing</keyword>
<dbReference type="Proteomes" id="UP001049176">
    <property type="component" value="Chromosome 4"/>
</dbReference>
<dbReference type="InterPro" id="IPR015943">
    <property type="entry name" value="WD40/YVTN_repeat-like_dom_sf"/>
</dbReference>
<dbReference type="KEGG" id="more:E1B28_007401"/>
<evidence type="ECO:0000313" key="5">
    <source>
        <dbReference type="Proteomes" id="UP001049176"/>
    </source>
</evidence>